<evidence type="ECO:0000313" key="2">
    <source>
        <dbReference type="EMBL" id="MBH8557013.1"/>
    </source>
</evidence>
<reference evidence="2 3" key="1">
    <citation type="submission" date="2020-12" db="EMBL/GenBank/DDBJ databases">
        <title>Hymenobacter sp.</title>
        <authorList>
            <person name="Kim M.K."/>
        </authorList>
    </citation>
    <scope>NUCLEOTIDE SEQUENCE [LARGE SCALE GENOMIC DNA]</scope>
    <source>
        <strain evidence="2 3">BT442</strain>
    </source>
</reference>
<gene>
    <name evidence="2" type="ORF">I7X13_03070</name>
</gene>
<keyword evidence="3" id="KW-1185">Reference proteome</keyword>
<evidence type="ECO:0000256" key="1">
    <source>
        <dbReference type="SAM" id="SignalP"/>
    </source>
</evidence>
<comment type="caution">
    <text evidence="2">The sequence shown here is derived from an EMBL/GenBank/DDBJ whole genome shotgun (WGS) entry which is preliminary data.</text>
</comment>
<sequence length="482" mass="50297">MQKSTSLAAVLILGVAAAQAQDLTNIGTQLTVGPGATLTLPGSLSNQAGATLTNNGTVQVAGNLTNAGTIAPGTGSVVMAGSTDQTLTPGGASLANLEVRNTGALGQNRVLLPTNLTVTQQVQLTSGLLRTAPTATLLLPDGATLTGEASGRYVQGNLRVDRANVSGSASVDFGNGFGLNPNSNTLGTVRVTRTAGLQTAGLSYGQNPANASQKGIDRVWTVVSDQQPTTPVDLALAWLPDDDNGLTFGQAQVWRMPDNSAAWQAAAPPASGAARTLTVSTAGLSRFTVSNLANPLPVELLSFTAERQGPDALLRWTTASEKNNDHFEVESSPDGRTFQRIGTVVGQGSSTQRHDYSLPDPNLTRYAAELVYYRLRQVDRDGTFSYSPVRTVQVPATGGFAVQAYPQPFGSELNLLLRTTEAGPVIIVVLDGVGRTVLRHEAALVPGSNTLPLPEAAVLASGVYVCRISHNAFHRTVKIIRE</sequence>
<proteinExistence type="predicted"/>
<name>A0ABS0Q3R9_9BACT</name>
<dbReference type="RefSeq" id="WP_198074303.1">
    <property type="nucleotide sequence ID" value="NZ_JAEDAE010000001.1"/>
</dbReference>
<accession>A0ABS0Q3R9</accession>
<keyword evidence="1" id="KW-0732">Signal</keyword>
<evidence type="ECO:0000313" key="3">
    <source>
        <dbReference type="Proteomes" id="UP000625631"/>
    </source>
</evidence>
<dbReference type="EMBL" id="JAEDAE010000001">
    <property type="protein sequence ID" value="MBH8557013.1"/>
    <property type="molecule type" value="Genomic_DNA"/>
</dbReference>
<dbReference type="Proteomes" id="UP000625631">
    <property type="component" value="Unassembled WGS sequence"/>
</dbReference>
<feature type="signal peptide" evidence="1">
    <location>
        <begin position="1"/>
        <end position="20"/>
    </location>
</feature>
<organism evidence="2 3">
    <name type="scientific">Hymenobacter negativus</name>
    <dbReference type="NCBI Taxonomy" id="2795026"/>
    <lineage>
        <taxon>Bacteria</taxon>
        <taxon>Pseudomonadati</taxon>
        <taxon>Bacteroidota</taxon>
        <taxon>Cytophagia</taxon>
        <taxon>Cytophagales</taxon>
        <taxon>Hymenobacteraceae</taxon>
        <taxon>Hymenobacter</taxon>
    </lineage>
</organism>
<feature type="chain" id="PRO_5045951876" evidence="1">
    <location>
        <begin position="21"/>
        <end position="482"/>
    </location>
</feature>
<protein>
    <submittedName>
        <fullName evidence="2">T9SS type A sorting domain-containing protein</fullName>
    </submittedName>
</protein>